<protein>
    <recommendedName>
        <fullName evidence="4">Alpha/beta hydrolase</fullName>
    </recommendedName>
</protein>
<evidence type="ECO:0000256" key="1">
    <source>
        <dbReference type="SAM" id="MobiDB-lite"/>
    </source>
</evidence>
<dbReference type="InterPro" id="IPR029058">
    <property type="entry name" value="AB_hydrolase_fold"/>
</dbReference>
<proteinExistence type="predicted"/>
<dbReference type="EMBL" id="QEIN01000042">
    <property type="protein sequence ID" value="RCV60298.1"/>
    <property type="molecule type" value="Genomic_DNA"/>
</dbReference>
<sequence length="204" mass="21095">MIASGVVLLHSPLADARVWGALPERLAARAGRPTTVVVPAVEDDDRPPYAARYVARAALEITRADPAAPVLLVAAGSAGPLLPAIGAAQRAAHRRVAGYLLADALLPQPGRVSRADLAAAQTPEHAPAAPDATGAATRPPEFFTEPLPTAADWPDAPCGYLLTDPRYARCARLAELRGWPVVTAERDGGPDAAAAAMLELAALM</sequence>
<gene>
    <name evidence="2" type="ORF">DEF24_07420</name>
</gene>
<accession>A0A368T8I6</accession>
<reference evidence="2 3" key="1">
    <citation type="submission" date="2018-04" db="EMBL/GenBank/DDBJ databases">
        <title>Novel actinobacteria from marine sediment.</title>
        <authorList>
            <person name="Ng Z.Y."/>
            <person name="Tan G.Y.A."/>
        </authorList>
    </citation>
    <scope>NUCLEOTIDE SEQUENCE [LARGE SCALE GENOMIC DNA]</scope>
    <source>
        <strain evidence="2 3">TPS81</strain>
    </source>
</reference>
<feature type="region of interest" description="Disordered" evidence="1">
    <location>
        <begin position="116"/>
        <end position="139"/>
    </location>
</feature>
<feature type="compositionally biased region" description="Low complexity" evidence="1">
    <location>
        <begin position="118"/>
        <end position="139"/>
    </location>
</feature>
<dbReference type="OrthoDB" id="5192809at2"/>
<dbReference type="Gene3D" id="3.40.50.1820">
    <property type="entry name" value="alpha/beta hydrolase"/>
    <property type="match status" value="1"/>
</dbReference>
<evidence type="ECO:0000313" key="3">
    <source>
        <dbReference type="Proteomes" id="UP000253318"/>
    </source>
</evidence>
<comment type="caution">
    <text evidence="2">The sequence shown here is derived from an EMBL/GenBank/DDBJ whole genome shotgun (WGS) entry which is preliminary data.</text>
</comment>
<keyword evidence="3" id="KW-1185">Reference proteome</keyword>
<dbReference type="Proteomes" id="UP000253318">
    <property type="component" value="Unassembled WGS sequence"/>
</dbReference>
<name>A0A368T8I6_9ACTN</name>
<evidence type="ECO:0000313" key="2">
    <source>
        <dbReference type="EMBL" id="RCV60298.1"/>
    </source>
</evidence>
<dbReference type="AlphaFoldDB" id="A0A368T8I6"/>
<evidence type="ECO:0008006" key="4">
    <source>
        <dbReference type="Google" id="ProtNLM"/>
    </source>
</evidence>
<organism evidence="2 3">
    <name type="scientific">Marinitenerispora sediminis</name>
    <dbReference type="NCBI Taxonomy" id="1931232"/>
    <lineage>
        <taxon>Bacteria</taxon>
        <taxon>Bacillati</taxon>
        <taxon>Actinomycetota</taxon>
        <taxon>Actinomycetes</taxon>
        <taxon>Streptosporangiales</taxon>
        <taxon>Nocardiopsidaceae</taxon>
        <taxon>Marinitenerispora</taxon>
    </lineage>
</organism>
<dbReference type="RefSeq" id="WP_114398091.1">
    <property type="nucleotide sequence ID" value="NZ_QEIM01000057.1"/>
</dbReference>